<reference evidence="4" key="1">
    <citation type="journal article" date="2015" name="Proc. Natl. Acad. Sci. U.S.A.">
        <title>Genome sequencing of adzuki bean (Vigna angularis) provides insight into high starch and low fat accumulation and domestication.</title>
        <authorList>
            <person name="Yang K."/>
            <person name="Tian Z."/>
            <person name="Chen C."/>
            <person name="Luo L."/>
            <person name="Zhao B."/>
            <person name="Wang Z."/>
            <person name="Yu L."/>
            <person name="Li Y."/>
            <person name="Sun Y."/>
            <person name="Li W."/>
            <person name="Chen Y."/>
            <person name="Li Y."/>
            <person name="Zhang Y."/>
            <person name="Ai D."/>
            <person name="Zhao J."/>
            <person name="Shang C."/>
            <person name="Ma Y."/>
            <person name="Wu B."/>
            <person name="Wang M."/>
            <person name="Gao L."/>
            <person name="Sun D."/>
            <person name="Zhang P."/>
            <person name="Guo F."/>
            <person name="Wang W."/>
            <person name="Li Y."/>
            <person name="Wang J."/>
            <person name="Varshney R.K."/>
            <person name="Wang J."/>
            <person name="Ling H.Q."/>
            <person name="Wan P."/>
        </authorList>
    </citation>
    <scope>NUCLEOTIDE SEQUENCE</scope>
    <source>
        <strain evidence="4">cv. Jingnong 6</strain>
    </source>
</reference>
<dbReference type="AlphaFoldDB" id="A0A0L9T4Q0"/>
<evidence type="ECO:0000313" key="2">
    <source>
        <dbReference type="EMBL" id="KOM25331.1"/>
    </source>
</evidence>
<evidence type="ECO:0000313" key="4">
    <source>
        <dbReference type="Proteomes" id="UP000053144"/>
    </source>
</evidence>
<dbReference type="InterPro" id="IPR056924">
    <property type="entry name" value="SH3_Tf2-1"/>
</dbReference>
<name>A0A0L9T4Q0_PHAAN</name>
<dbReference type="EMBL" id="KQ258263">
    <property type="protein sequence ID" value="KOM25331.1"/>
    <property type="molecule type" value="Genomic_DNA"/>
</dbReference>
<proteinExistence type="predicted"/>
<dbReference type="PANTHER" id="PTHR46148:SF52">
    <property type="entry name" value="OS04G0603800 PROTEIN"/>
    <property type="match status" value="1"/>
</dbReference>
<evidence type="ECO:0000259" key="1">
    <source>
        <dbReference type="Pfam" id="PF24626"/>
    </source>
</evidence>
<organism evidence="2 4">
    <name type="scientific">Phaseolus angularis</name>
    <name type="common">Azuki bean</name>
    <name type="synonym">Vigna angularis</name>
    <dbReference type="NCBI Taxonomy" id="3914"/>
    <lineage>
        <taxon>Eukaryota</taxon>
        <taxon>Viridiplantae</taxon>
        <taxon>Streptophyta</taxon>
        <taxon>Embryophyta</taxon>
        <taxon>Tracheophyta</taxon>
        <taxon>Spermatophyta</taxon>
        <taxon>Magnoliopsida</taxon>
        <taxon>eudicotyledons</taxon>
        <taxon>Gunneridae</taxon>
        <taxon>Pentapetalae</taxon>
        <taxon>rosids</taxon>
        <taxon>fabids</taxon>
        <taxon>Fabales</taxon>
        <taxon>Fabaceae</taxon>
        <taxon>Papilionoideae</taxon>
        <taxon>50 kb inversion clade</taxon>
        <taxon>NPAAA clade</taxon>
        <taxon>indigoferoid/millettioid clade</taxon>
        <taxon>Phaseoleae</taxon>
        <taxon>Vigna</taxon>
    </lineage>
</organism>
<protein>
    <recommendedName>
        <fullName evidence="1">Tf2-1-like SH3-like domain-containing protein</fullName>
    </recommendedName>
</protein>
<sequence length="111" mass="12697">MVRQADKARRPSNVEVGDWVYLKIRPHRQTSMSSTLHSKLAARYFGPFLVIQQIGEVAFKLQLPEAARIHPVFHVSQLKKAVGENSVEKELPIDLEMEGPSPWPIRVLDKR</sequence>
<gene>
    <name evidence="3" type="ORF">LR48_Vigan233s000300</name>
    <name evidence="2" type="ORF">LR48_Vigan97s002100</name>
</gene>
<dbReference type="Gramene" id="KOM26136">
    <property type="protein sequence ID" value="KOM26136"/>
    <property type="gene ID" value="LR48_Vigan233s000300"/>
</dbReference>
<dbReference type="STRING" id="3914.A0A0L9T4Q0"/>
<dbReference type="PANTHER" id="PTHR46148">
    <property type="entry name" value="CHROMO DOMAIN-CONTAINING PROTEIN"/>
    <property type="match status" value="1"/>
</dbReference>
<evidence type="ECO:0000313" key="3">
    <source>
        <dbReference type="EMBL" id="KOM26136.1"/>
    </source>
</evidence>
<dbReference type="OMA" id="QNTIAHR"/>
<dbReference type="Proteomes" id="UP000053144">
    <property type="component" value="Unassembled WGS sequence"/>
</dbReference>
<dbReference type="Pfam" id="PF24626">
    <property type="entry name" value="SH3_Tf2-1"/>
    <property type="match status" value="1"/>
</dbReference>
<dbReference type="Gramene" id="KOM25331">
    <property type="protein sequence ID" value="KOM25331"/>
    <property type="gene ID" value="LR48_Vigan97s002100"/>
</dbReference>
<accession>A0A0L9T4Q0</accession>
<feature type="domain" description="Tf2-1-like SH3-like" evidence="1">
    <location>
        <begin position="17"/>
        <end position="81"/>
    </location>
</feature>
<dbReference type="EMBL" id="KQ258307">
    <property type="protein sequence ID" value="KOM26136.1"/>
    <property type="molecule type" value="Genomic_DNA"/>
</dbReference>
<reference evidence="2" key="2">
    <citation type="submission" date="2015-02" db="EMBL/GenBank/DDBJ databases">
        <authorList>
            <person name="Chooi Y.-H."/>
        </authorList>
    </citation>
    <scope>NUCLEOTIDE SEQUENCE</scope>
    <source>
        <tissue evidence="2">Seedling</tissue>
    </source>
</reference>